<evidence type="ECO:0000256" key="4">
    <source>
        <dbReference type="ARBA" id="ARBA00022801"/>
    </source>
</evidence>
<keyword evidence="5" id="KW-0862">Zinc</keyword>
<dbReference type="GO" id="GO:0016787">
    <property type="term" value="F:hydrolase activity"/>
    <property type="evidence" value="ECO:0007669"/>
    <property type="project" value="UniProtKB-KW"/>
</dbReference>
<keyword evidence="8" id="KW-1185">Reference proteome</keyword>
<dbReference type="Pfam" id="PF00753">
    <property type="entry name" value="Lactamase_B"/>
    <property type="match status" value="1"/>
</dbReference>
<accession>A0A926HWI7</accession>
<dbReference type="InterPro" id="IPR051013">
    <property type="entry name" value="MBL_superfamily_lactonases"/>
</dbReference>
<protein>
    <submittedName>
        <fullName evidence="7">N-acyl homoserine lactonase family protein</fullName>
    </submittedName>
</protein>
<name>A0A926HWI7_9FIRM</name>
<keyword evidence="4" id="KW-0378">Hydrolase</keyword>
<dbReference type="InterPro" id="IPR001279">
    <property type="entry name" value="Metallo-B-lactamas"/>
</dbReference>
<organism evidence="7 8">
    <name type="scientific">Guopingia tenuis</name>
    <dbReference type="NCBI Taxonomy" id="2763656"/>
    <lineage>
        <taxon>Bacteria</taxon>
        <taxon>Bacillati</taxon>
        <taxon>Bacillota</taxon>
        <taxon>Clostridia</taxon>
        <taxon>Christensenellales</taxon>
        <taxon>Christensenellaceae</taxon>
        <taxon>Guopingia</taxon>
    </lineage>
</organism>
<sequence>MKLYVLNTGYLETDKNGVVACATIGTKSRPHVSNEWIKLPVMAFLLETEGGYILFDTGSHPDAMKGYWQETMQETYPLYQKEEERLENQLALCGVKPEDIHTVVMSHMHLDHAGNLHLFPHADVYVPKADFMYGQTMVRLNPDPNTHGGYIKGDMDCQVKQYHLVEEDFTLAPGVEVVNLPGHTPGLLGLVVHLKGGTVILPQDCVYTKENYGPPAKASGFLYDSLSFFSSIEKVRRLEEKYQAKVIFAHDYEFFQTLKLAPAYYE</sequence>
<proteinExistence type="inferred from homology"/>
<evidence type="ECO:0000313" key="8">
    <source>
        <dbReference type="Proteomes" id="UP000617951"/>
    </source>
</evidence>
<dbReference type="SUPFAM" id="SSF56281">
    <property type="entry name" value="Metallo-hydrolase/oxidoreductase"/>
    <property type="match status" value="1"/>
</dbReference>
<dbReference type="Proteomes" id="UP000617951">
    <property type="component" value="Unassembled WGS sequence"/>
</dbReference>
<dbReference type="PANTHER" id="PTHR42978">
    <property type="entry name" value="QUORUM-QUENCHING LACTONASE YTNP-RELATED-RELATED"/>
    <property type="match status" value="1"/>
</dbReference>
<evidence type="ECO:0000313" key="7">
    <source>
        <dbReference type="EMBL" id="MBC8539059.1"/>
    </source>
</evidence>
<dbReference type="Gene3D" id="3.60.15.10">
    <property type="entry name" value="Ribonuclease Z/Hydroxyacylglutathione hydrolase-like"/>
    <property type="match status" value="1"/>
</dbReference>
<dbReference type="AlphaFoldDB" id="A0A926HWI7"/>
<evidence type="ECO:0000256" key="5">
    <source>
        <dbReference type="ARBA" id="ARBA00022833"/>
    </source>
</evidence>
<dbReference type="RefSeq" id="WP_249280682.1">
    <property type="nucleotide sequence ID" value="NZ_JACRSS010000004.1"/>
</dbReference>
<comment type="cofactor">
    <cofactor evidence="1">
        <name>Zn(2+)</name>
        <dbReference type="ChEBI" id="CHEBI:29105"/>
    </cofactor>
</comment>
<dbReference type="GO" id="GO:0046872">
    <property type="term" value="F:metal ion binding"/>
    <property type="evidence" value="ECO:0007669"/>
    <property type="project" value="UniProtKB-KW"/>
</dbReference>
<comment type="caution">
    <text evidence="7">The sequence shown here is derived from an EMBL/GenBank/DDBJ whole genome shotgun (WGS) entry which is preliminary data.</text>
</comment>
<dbReference type="InterPro" id="IPR036866">
    <property type="entry name" value="RibonucZ/Hydroxyglut_hydro"/>
</dbReference>
<evidence type="ECO:0000256" key="1">
    <source>
        <dbReference type="ARBA" id="ARBA00001947"/>
    </source>
</evidence>
<comment type="similarity">
    <text evidence="2">Belongs to the metallo-beta-lactamase superfamily.</text>
</comment>
<dbReference type="CDD" id="cd07729">
    <property type="entry name" value="AHL_lactonase_MBL-fold"/>
    <property type="match status" value="1"/>
</dbReference>
<evidence type="ECO:0000256" key="3">
    <source>
        <dbReference type="ARBA" id="ARBA00022723"/>
    </source>
</evidence>
<keyword evidence="3" id="KW-0479">Metal-binding</keyword>
<evidence type="ECO:0000256" key="2">
    <source>
        <dbReference type="ARBA" id="ARBA00007749"/>
    </source>
</evidence>
<gene>
    <name evidence="7" type="ORF">H8693_08940</name>
</gene>
<evidence type="ECO:0000259" key="6">
    <source>
        <dbReference type="SMART" id="SM00849"/>
    </source>
</evidence>
<reference evidence="7" key="1">
    <citation type="submission" date="2020-08" db="EMBL/GenBank/DDBJ databases">
        <title>Genome public.</title>
        <authorList>
            <person name="Liu C."/>
            <person name="Sun Q."/>
        </authorList>
    </citation>
    <scope>NUCLEOTIDE SEQUENCE</scope>
    <source>
        <strain evidence="7">NSJ-63</strain>
    </source>
</reference>
<dbReference type="PANTHER" id="PTHR42978:SF2">
    <property type="entry name" value="102 KBASES UNSTABLE REGION: FROM 1 TO 119443"/>
    <property type="match status" value="1"/>
</dbReference>
<dbReference type="EMBL" id="JACRSS010000004">
    <property type="protein sequence ID" value="MBC8539059.1"/>
    <property type="molecule type" value="Genomic_DNA"/>
</dbReference>
<dbReference type="SMART" id="SM00849">
    <property type="entry name" value="Lactamase_B"/>
    <property type="match status" value="1"/>
</dbReference>
<feature type="domain" description="Metallo-beta-lactamase" evidence="6">
    <location>
        <begin position="40"/>
        <end position="250"/>
    </location>
</feature>